<proteinExistence type="predicted"/>
<dbReference type="EMBL" id="MGKJ01000002">
    <property type="protein sequence ID" value="OGN25398.1"/>
    <property type="molecule type" value="Genomic_DNA"/>
</dbReference>
<name>A0A1F8GKZ6_9BACT</name>
<gene>
    <name evidence="1" type="ORF">A3A13_03395</name>
</gene>
<organism evidence="1 2">
    <name type="scientific">Candidatus Yanofskybacteria bacterium RIFCSPLOWO2_01_FULL_43_22</name>
    <dbReference type="NCBI Taxonomy" id="1802695"/>
    <lineage>
        <taxon>Bacteria</taxon>
        <taxon>Candidatus Yanofskyibacteriota</taxon>
    </lineage>
</organism>
<dbReference type="STRING" id="1802695.A3A13_03395"/>
<comment type="caution">
    <text evidence="1">The sequence shown here is derived from an EMBL/GenBank/DDBJ whole genome shotgun (WGS) entry which is preliminary data.</text>
</comment>
<sequence length="100" mass="11495">MLFNKRGDMSYRKTQSWNDIKEFTPEIKCHICSSDLLVKRGALAGIVEMGHMPIPANPVWWQMCRSCHGAGWSFNTHENGFIDYRLPQPWVRVSGTPITD</sequence>
<protein>
    <submittedName>
        <fullName evidence="1">Uncharacterized protein</fullName>
    </submittedName>
</protein>
<accession>A0A1F8GKZ6</accession>
<evidence type="ECO:0000313" key="2">
    <source>
        <dbReference type="Proteomes" id="UP000178911"/>
    </source>
</evidence>
<dbReference type="Proteomes" id="UP000178911">
    <property type="component" value="Unassembled WGS sequence"/>
</dbReference>
<evidence type="ECO:0000313" key="1">
    <source>
        <dbReference type="EMBL" id="OGN25398.1"/>
    </source>
</evidence>
<dbReference type="AlphaFoldDB" id="A0A1F8GKZ6"/>
<reference evidence="1 2" key="1">
    <citation type="journal article" date="2016" name="Nat. Commun.">
        <title>Thousands of microbial genomes shed light on interconnected biogeochemical processes in an aquifer system.</title>
        <authorList>
            <person name="Anantharaman K."/>
            <person name="Brown C.T."/>
            <person name="Hug L.A."/>
            <person name="Sharon I."/>
            <person name="Castelle C.J."/>
            <person name="Probst A.J."/>
            <person name="Thomas B.C."/>
            <person name="Singh A."/>
            <person name="Wilkins M.J."/>
            <person name="Karaoz U."/>
            <person name="Brodie E.L."/>
            <person name="Williams K.H."/>
            <person name="Hubbard S.S."/>
            <person name="Banfield J.F."/>
        </authorList>
    </citation>
    <scope>NUCLEOTIDE SEQUENCE [LARGE SCALE GENOMIC DNA]</scope>
</reference>